<proteinExistence type="predicted"/>
<dbReference type="Proteomes" id="UP000027135">
    <property type="component" value="Unassembled WGS sequence"/>
</dbReference>
<feature type="chain" id="PRO_5001647850" description="Attacin C-terminal domain-containing protein" evidence="2">
    <location>
        <begin position="21"/>
        <end position="115"/>
    </location>
</feature>
<dbReference type="EMBL" id="KK852927">
    <property type="protein sequence ID" value="KDR13688.1"/>
    <property type="molecule type" value="Genomic_DNA"/>
</dbReference>
<sequence length="115" mass="12886">MQLSAWFLLVVIIAVGVCSALPSNFQEKEKQDHQQGHELLRRARRSPVPEEGRNRAKIGIYEDSRKGPVVKAEGSGTVWQSRDKRIEAKVGVDYTQPLRHGHGEGSAFFKVQGTF</sequence>
<evidence type="ECO:0000313" key="3">
    <source>
        <dbReference type="EMBL" id="KDR13688.1"/>
    </source>
</evidence>
<evidence type="ECO:0008006" key="5">
    <source>
        <dbReference type="Google" id="ProtNLM"/>
    </source>
</evidence>
<evidence type="ECO:0000256" key="1">
    <source>
        <dbReference type="SAM" id="MobiDB-lite"/>
    </source>
</evidence>
<protein>
    <recommendedName>
        <fullName evidence="5">Attacin C-terminal domain-containing protein</fullName>
    </recommendedName>
</protein>
<keyword evidence="2" id="KW-0732">Signal</keyword>
<gene>
    <name evidence="3" type="ORF">L798_12334</name>
</gene>
<evidence type="ECO:0000256" key="2">
    <source>
        <dbReference type="SAM" id="SignalP"/>
    </source>
</evidence>
<evidence type="ECO:0000313" key="4">
    <source>
        <dbReference type="Proteomes" id="UP000027135"/>
    </source>
</evidence>
<accession>A0A067QUQ8</accession>
<dbReference type="AlphaFoldDB" id="A0A067QUQ8"/>
<name>A0A067QUQ8_ZOONE</name>
<dbReference type="InParanoid" id="A0A067QUQ8"/>
<reference evidence="3 4" key="1">
    <citation type="journal article" date="2014" name="Nat. Commun.">
        <title>Molecular traces of alternative social organization in a termite genome.</title>
        <authorList>
            <person name="Terrapon N."/>
            <person name="Li C."/>
            <person name="Robertson H.M."/>
            <person name="Ji L."/>
            <person name="Meng X."/>
            <person name="Booth W."/>
            <person name="Chen Z."/>
            <person name="Childers C.P."/>
            <person name="Glastad K.M."/>
            <person name="Gokhale K."/>
            <person name="Gowin J."/>
            <person name="Gronenberg W."/>
            <person name="Hermansen R.A."/>
            <person name="Hu H."/>
            <person name="Hunt B.G."/>
            <person name="Huylmans A.K."/>
            <person name="Khalil S.M."/>
            <person name="Mitchell R.D."/>
            <person name="Munoz-Torres M.C."/>
            <person name="Mustard J.A."/>
            <person name="Pan H."/>
            <person name="Reese J.T."/>
            <person name="Scharf M.E."/>
            <person name="Sun F."/>
            <person name="Vogel H."/>
            <person name="Xiao J."/>
            <person name="Yang W."/>
            <person name="Yang Z."/>
            <person name="Yang Z."/>
            <person name="Zhou J."/>
            <person name="Zhu J."/>
            <person name="Brent C.S."/>
            <person name="Elsik C.G."/>
            <person name="Goodisman M.A."/>
            <person name="Liberles D.A."/>
            <person name="Roe R.M."/>
            <person name="Vargo E.L."/>
            <person name="Vilcinskas A."/>
            <person name="Wang J."/>
            <person name="Bornberg-Bauer E."/>
            <person name="Korb J."/>
            <person name="Zhang G."/>
            <person name="Liebig J."/>
        </authorList>
    </citation>
    <scope>NUCLEOTIDE SEQUENCE [LARGE SCALE GENOMIC DNA]</scope>
    <source>
        <tissue evidence="3">Whole organism</tissue>
    </source>
</reference>
<feature type="signal peptide" evidence="2">
    <location>
        <begin position="1"/>
        <end position="20"/>
    </location>
</feature>
<feature type="region of interest" description="Disordered" evidence="1">
    <location>
        <begin position="27"/>
        <end position="57"/>
    </location>
</feature>
<keyword evidence="4" id="KW-1185">Reference proteome</keyword>
<organism evidence="3 4">
    <name type="scientific">Zootermopsis nevadensis</name>
    <name type="common">Dampwood termite</name>
    <dbReference type="NCBI Taxonomy" id="136037"/>
    <lineage>
        <taxon>Eukaryota</taxon>
        <taxon>Metazoa</taxon>
        <taxon>Ecdysozoa</taxon>
        <taxon>Arthropoda</taxon>
        <taxon>Hexapoda</taxon>
        <taxon>Insecta</taxon>
        <taxon>Pterygota</taxon>
        <taxon>Neoptera</taxon>
        <taxon>Polyneoptera</taxon>
        <taxon>Dictyoptera</taxon>
        <taxon>Blattodea</taxon>
        <taxon>Blattoidea</taxon>
        <taxon>Termitoidae</taxon>
        <taxon>Termopsidae</taxon>
        <taxon>Zootermopsis</taxon>
    </lineage>
</organism>